<evidence type="ECO:0000313" key="1">
    <source>
        <dbReference type="EMBL" id="HIQ90983.1"/>
    </source>
</evidence>
<name>A0A9D0ZR52_9FIRM</name>
<dbReference type="EMBL" id="DVFV01000095">
    <property type="protein sequence ID" value="HIQ90983.1"/>
    <property type="molecule type" value="Genomic_DNA"/>
</dbReference>
<proteinExistence type="predicted"/>
<gene>
    <name evidence="1" type="ORF">IAB27_05115</name>
</gene>
<evidence type="ECO:0000313" key="2">
    <source>
        <dbReference type="Proteomes" id="UP000886786"/>
    </source>
</evidence>
<feature type="non-terminal residue" evidence="1">
    <location>
        <position position="231"/>
    </location>
</feature>
<organism evidence="1 2">
    <name type="scientific">Candidatus Coprosoma intestinipullorum</name>
    <dbReference type="NCBI Taxonomy" id="2840752"/>
    <lineage>
        <taxon>Bacteria</taxon>
        <taxon>Bacillati</taxon>
        <taxon>Bacillota</taxon>
        <taxon>Bacillota incertae sedis</taxon>
        <taxon>Candidatus Coprosoma</taxon>
    </lineage>
</organism>
<dbReference type="Proteomes" id="UP000886786">
    <property type="component" value="Unassembled WGS sequence"/>
</dbReference>
<sequence length="231" mass="26369">MIQIENITLLNKNNLAGENKLEVLKNYGLQCELTDLAIITGAIDRDIFYNLDTPYQLTSEFSPKITIIDNHGNLKETTNNVLPNGIIRPVIKLKEEVPFYLNDGIPETIYGVIPQFSASTFLTKSLENALNQGTIEKTAKNYYLFTDKKNSDKLIPTPEYIYKGKKYIRVTTYKNHILSKGKIYKYGNPIWLKVSPIIWLYDQKTNTLISKLGLLSGINYSNDKTENFETS</sequence>
<protein>
    <submittedName>
        <fullName evidence="1">Uncharacterized protein</fullName>
    </submittedName>
</protein>
<dbReference type="AlphaFoldDB" id="A0A9D0ZR52"/>
<accession>A0A9D0ZR52</accession>
<reference evidence="1" key="1">
    <citation type="submission" date="2020-10" db="EMBL/GenBank/DDBJ databases">
        <authorList>
            <person name="Gilroy R."/>
        </authorList>
    </citation>
    <scope>NUCLEOTIDE SEQUENCE</scope>
    <source>
        <strain evidence="1">CHK147-3167</strain>
    </source>
</reference>
<comment type="caution">
    <text evidence="1">The sequence shown here is derived from an EMBL/GenBank/DDBJ whole genome shotgun (WGS) entry which is preliminary data.</text>
</comment>
<reference evidence="1" key="2">
    <citation type="journal article" date="2021" name="PeerJ">
        <title>Extensive microbial diversity within the chicken gut microbiome revealed by metagenomics and culture.</title>
        <authorList>
            <person name="Gilroy R."/>
            <person name="Ravi A."/>
            <person name="Getino M."/>
            <person name="Pursley I."/>
            <person name="Horton D.L."/>
            <person name="Alikhan N.F."/>
            <person name="Baker D."/>
            <person name="Gharbi K."/>
            <person name="Hall N."/>
            <person name="Watson M."/>
            <person name="Adriaenssens E.M."/>
            <person name="Foster-Nyarko E."/>
            <person name="Jarju S."/>
            <person name="Secka A."/>
            <person name="Antonio M."/>
            <person name="Oren A."/>
            <person name="Chaudhuri R.R."/>
            <person name="La Ragione R."/>
            <person name="Hildebrand F."/>
            <person name="Pallen M.J."/>
        </authorList>
    </citation>
    <scope>NUCLEOTIDE SEQUENCE</scope>
    <source>
        <strain evidence="1">CHK147-3167</strain>
    </source>
</reference>